<name>A0A9W7BH30_9STRA</name>
<evidence type="ECO:0000313" key="3">
    <source>
        <dbReference type="Proteomes" id="UP001165160"/>
    </source>
</evidence>
<feature type="transmembrane region" description="Helical" evidence="1">
    <location>
        <begin position="80"/>
        <end position="103"/>
    </location>
</feature>
<comment type="caution">
    <text evidence="2">The sequence shown here is derived from an EMBL/GenBank/DDBJ whole genome shotgun (WGS) entry which is preliminary data.</text>
</comment>
<keyword evidence="1" id="KW-1133">Transmembrane helix</keyword>
<organism evidence="2 3">
    <name type="scientific">Triparma verrucosa</name>
    <dbReference type="NCBI Taxonomy" id="1606542"/>
    <lineage>
        <taxon>Eukaryota</taxon>
        <taxon>Sar</taxon>
        <taxon>Stramenopiles</taxon>
        <taxon>Ochrophyta</taxon>
        <taxon>Bolidophyceae</taxon>
        <taxon>Parmales</taxon>
        <taxon>Triparmaceae</taxon>
        <taxon>Triparma</taxon>
    </lineage>
</organism>
<evidence type="ECO:0000313" key="2">
    <source>
        <dbReference type="EMBL" id="GMH90351.1"/>
    </source>
</evidence>
<keyword evidence="3" id="KW-1185">Reference proteome</keyword>
<gene>
    <name evidence="2" type="ORF">TrVE_jg12270</name>
</gene>
<dbReference type="EMBL" id="BRXX01000105">
    <property type="protein sequence ID" value="GMH90351.1"/>
    <property type="molecule type" value="Genomic_DNA"/>
</dbReference>
<evidence type="ECO:0000256" key="1">
    <source>
        <dbReference type="SAM" id="Phobius"/>
    </source>
</evidence>
<accession>A0A9W7BH30</accession>
<protein>
    <submittedName>
        <fullName evidence="2">Uncharacterized protein</fullName>
    </submittedName>
</protein>
<reference evidence="3" key="1">
    <citation type="journal article" date="2023" name="Commun. Biol.">
        <title>Genome analysis of Parmales, the sister group of diatoms, reveals the evolutionary specialization of diatoms from phago-mixotrophs to photoautotrophs.</title>
        <authorList>
            <person name="Ban H."/>
            <person name="Sato S."/>
            <person name="Yoshikawa S."/>
            <person name="Yamada K."/>
            <person name="Nakamura Y."/>
            <person name="Ichinomiya M."/>
            <person name="Sato N."/>
            <person name="Blanc-Mathieu R."/>
            <person name="Endo H."/>
            <person name="Kuwata A."/>
            <person name="Ogata H."/>
        </authorList>
    </citation>
    <scope>NUCLEOTIDE SEQUENCE [LARGE SCALE GENOMIC DNA]</scope>
    <source>
        <strain evidence="3">NIES 3699</strain>
    </source>
</reference>
<proteinExistence type="predicted"/>
<keyword evidence="1" id="KW-0472">Membrane</keyword>
<sequence length="132" mass="14488">MKADSAKLIDTLASNYAGPIPAQEGQEDVVRCARAAAEKFASTLPRSRRLVLLVENVQGEIRRRKGAAHRKSTKGERINVVEALANGGGLLFLLDAVLLALVLRHNVFLKHTSNAQQTNTFGKVLEWKCQKL</sequence>
<keyword evidence="1" id="KW-0812">Transmembrane</keyword>
<dbReference type="AlphaFoldDB" id="A0A9W7BH30"/>
<dbReference type="Proteomes" id="UP001165160">
    <property type="component" value="Unassembled WGS sequence"/>
</dbReference>